<gene>
    <name evidence="9" type="ORF">PCC79_11685</name>
</gene>
<evidence type="ECO:0000256" key="1">
    <source>
        <dbReference type="ARBA" id="ARBA00001445"/>
    </source>
</evidence>
<dbReference type="InterPro" id="IPR008902">
    <property type="entry name" value="Rhamnosid_concanavalin"/>
</dbReference>
<dbReference type="EC" id="3.2.1.40" evidence="2"/>
<evidence type="ECO:0000256" key="4">
    <source>
        <dbReference type="SAM" id="MobiDB-lite"/>
    </source>
</evidence>
<name>A0ABZ3C4R5_9ACTN</name>
<keyword evidence="10" id="KW-1185">Reference proteome</keyword>
<evidence type="ECO:0000256" key="3">
    <source>
        <dbReference type="ARBA" id="ARBA00022801"/>
    </source>
</evidence>
<dbReference type="Pfam" id="PF05592">
    <property type="entry name" value="Bac_rhamnosid"/>
    <property type="match status" value="1"/>
</dbReference>
<dbReference type="InterPro" id="IPR013737">
    <property type="entry name" value="Bac_rhamnosid_N"/>
</dbReference>
<dbReference type="InterPro" id="IPR008928">
    <property type="entry name" value="6-hairpin_glycosidase_sf"/>
</dbReference>
<accession>A0ABZ3C4R5</accession>
<dbReference type="InterPro" id="IPR035398">
    <property type="entry name" value="Bac_rhamnosid_C"/>
</dbReference>
<dbReference type="SUPFAM" id="SSF48208">
    <property type="entry name" value="Six-hairpin glycosidases"/>
    <property type="match status" value="1"/>
</dbReference>
<dbReference type="InterPro" id="IPR035396">
    <property type="entry name" value="Bac_rhamnosid6H"/>
</dbReference>
<organism evidence="9 10">
    <name type="scientific">Propioniciclava soli</name>
    <dbReference type="NCBI Taxonomy" id="2775081"/>
    <lineage>
        <taxon>Bacteria</taxon>
        <taxon>Bacillati</taxon>
        <taxon>Actinomycetota</taxon>
        <taxon>Actinomycetes</taxon>
        <taxon>Propionibacteriales</taxon>
        <taxon>Propionibacteriaceae</taxon>
        <taxon>Propioniciclava</taxon>
    </lineage>
</organism>
<feature type="domain" description="Bacterial alpha-L-rhamnosidase N-terminal" evidence="6">
    <location>
        <begin position="147"/>
        <end position="306"/>
    </location>
</feature>
<dbReference type="Gene3D" id="1.50.10.10">
    <property type="match status" value="1"/>
</dbReference>
<feature type="domain" description="Alpha-L-rhamnosidase C-terminal" evidence="8">
    <location>
        <begin position="776"/>
        <end position="838"/>
    </location>
</feature>
<dbReference type="PANTHER" id="PTHR33307">
    <property type="entry name" value="ALPHA-RHAMNOSIDASE (EUROFUNG)"/>
    <property type="match status" value="1"/>
</dbReference>
<dbReference type="InterPro" id="IPR016007">
    <property type="entry name" value="Alpha_rhamnosid"/>
</dbReference>
<reference evidence="9 10" key="1">
    <citation type="journal article" date="2023" name="Environ Microbiome">
        <title>A coral-associated actinobacterium mitigates coral bleaching under heat stress.</title>
        <authorList>
            <person name="Li J."/>
            <person name="Zou Y."/>
            <person name="Li Q."/>
            <person name="Zhang J."/>
            <person name="Bourne D.G."/>
            <person name="Lyu Y."/>
            <person name="Liu C."/>
            <person name="Zhang S."/>
        </authorList>
    </citation>
    <scope>NUCLEOTIDE SEQUENCE [LARGE SCALE GENOMIC DNA]</scope>
    <source>
        <strain evidence="9 10">SCSIO 13291</strain>
    </source>
</reference>
<feature type="domain" description="Alpha-L-rhamnosidase concanavalin-like" evidence="5">
    <location>
        <begin position="316"/>
        <end position="414"/>
    </location>
</feature>
<dbReference type="RefSeq" id="WP_342371918.1">
    <property type="nucleotide sequence ID" value="NZ_CP115965.1"/>
</dbReference>
<dbReference type="Pfam" id="PF08531">
    <property type="entry name" value="Bac_rhamnosid_N"/>
    <property type="match status" value="1"/>
</dbReference>
<evidence type="ECO:0000313" key="10">
    <source>
        <dbReference type="Proteomes" id="UP001434337"/>
    </source>
</evidence>
<proteinExistence type="predicted"/>
<evidence type="ECO:0000259" key="6">
    <source>
        <dbReference type="Pfam" id="PF08531"/>
    </source>
</evidence>
<protein>
    <recommendedName>
        <fullName evidence="2">alpha-L-rhamnosidase</fullName>
        <ecNumber evidence="2">3.2.1.40</ecNumber>
    </recommendedName>
</protein>
<dbReference type="PIRSF" id="PIRSF010631">
    <property type="entry name" value="A-rhamnsds"/>
    <property type="match status" value="1"/>
</dbReference>
<dbReference type="Pfam" id="PF17389">
    <property type="entry name" value="Bac_rhamnosid6H"/>
    <property type="match status" value="1"/>
</dbReference>
<dbReference type="Pfam" id="PF25788">
    <property type="entry name" value="Ig_Rha78A_N"/>
    <property type="match status" value="1"/>
</dbReference>
<dbReference type="InterPro" id="IPR012341">
    <property type="entry name" value="6hp_glycosidase-like_sf"/>
</dbReference>
<comment type="catalytic activity">
    <reaction evidence="1">
        <text>Hydrolysis of terminal non-reducing alpha-L-rhamnose residues in alpha-L-rhamnosides.</text>
        <dbReference type="EC" id="3.2.1.40"/>
    </reaction>
</comment>
<keyword evidence="3 9" id="KW-0378">Hydrolase</keyword>
<dbReference type="Gene3D" id="2.60.120.260">
    <property type="entry name" value="Galactose-binding domain-like"/>
    <property type="match status" value="2"/>
</dbReference>
<sequence length="930" mass="99790">MICTAPTFEQRSPGEPALGVGTPTPRLTWAVADAPDDVRQASATVKVTRSPWGGEASTETATLDSDAQVLVDWPFVPLASRERAEVRVRVHATDGADSDWSEPAVVEAGLLATSDWGDARLISPVGVGGLDEPAPALVATWELPAGVRAARLHLTAHGWYEVLINGRRVGEDWFGPGWTAYEDRLRYYTHDVTDLLTAGTNTVQILLGNGWWRSPLTWNMERMYGDRLAALARLEVVTDDGATQALGTDDSWVARTTHVTANDLYGGETQDLRRPLIDDADHPVEVVDLDLDTLVAARGPAVRVTEVVDAQRVWRSPAGKLLVDFGQNLVGVTRLTVRGLASGDAVTIRHAEVLEHDELGTRPLRNARATASYTVAGPQETVLAPHFTFFGFRYAEVTGVDELAAEDISALVLHSAMTRTGWFTSSHDLLNQLHENVVWGMRGNFLDVPTDCPQRDERLGWTGDIQVFSPTALILHDAAGFLGSWLEDLAAEQDDSGAVPIVVPHVLRGGLGGRPAAAWGDAASVVPWNVYAATGDAEVLRRQLPSMKAWVDCVAAAAGEDHLWTGDFQFGDWLDPDAPPEKPGDSKVDKDLVATACLVRSARLTADACAAVGDEEGRAHYAGLADAVRTALRNRWITADGLVHSDSPTGYAMAICWDLLDDAQRVFAGARLADLARLNSFRVSTGFVGTPLICQALHDTGHTDVAYRLLLEEGCPSWLYPVTMGATTIWERWDSMLPDGTINPGEMTSFNHYALGAVAEFLHQVVAGLTVDAVARHVELAPAPTHLLEHASSRRLTPWGEASGSWRREGGELIVEATIPVGLRGTVVTPGGERHEVGPGTHRFEVAAPPAPDAPATVRDYVSSDAWPRASAALLEVLPLDDARQIAQGLGAFLDVPVDQLGMALTMGGMFGPAAEVQAVVDASLAPSAS</sequence>
<evidence type="ECO:0000259" key="8">
    <source>
        <dbReference type="Pfam" id="PF17390"/>
    </source>
</evidence>
<dbReference type="Gene3D" id="2.60.40.10">
    <property type="entry name" value="Immunoglobulins"/>
    <property type="match status" value="1"/>
</dbReference>
<dbReference type="Gene3D" id="2.60.420.10">
    <property type="entry name" value="Maltose phosphorylase, domain 3"/>
    <property type="match status" value="1"/>
</dbReference>
<dbReference type="Proteomes" id="UP001434337">
    <property type="component" value="Chromosome"/>
</dbReference>
<evidence type="ECO:0000313" key="9">
    <source>
        <dbReference type="EMBL" id="WZW97560.1"/>
    </source>
</evidence>
<dbReference type="PANTHER" id="PTHR33307:SF6">
    <property type="entry name" value="ALPHA-RHAMNOSIDASE (EUROFUNG)-RELATED"/>
    <property type="match status" value="1"/>
</dbReference>
<dbReference type="InterPro" id="IPR013783">
    <property type="entry name" value="Ig-like_fold"/>
</dbReference>
<dbReference type="Pfam" id="PF17390">
    <property type="entry name" value="Bac_rhamnosid_C"/>
    <property type="match status" value="1"/>
</dbReference>
<evidence type="ECO:0000259" key="5">
    <source>
        <dbReference type="Pfam" id="PF05592"/>
    </source>
</evidence>
<dbReference type="EMBL" id="CP115965">
    <property type="protein sequence ID" value="WZW97560.1"/>
    <property type="molecule type" value="Genomic_DNA"/>
</dbReference>
<evidence type="ECO:0000259" key="7">
    <source>
        <dbReference type="Pfam" id="PF17389"/>
    </source>
</evidence>
<feature type="domain" description="Alpha-L-rhamnosidase six-hairpin glycosidase" evidence="7">
    <location>
        <begin position="419"/>
        <end position="766"/>
    </location>
</feature>
<dbReference type="GO" id="GO:0016787">
    <property type="term" value="F:hydrolase activity"/>
    <property type="evidence" value="ECO:0007669"/>
    <property type="project" value="UniProtKB-KW"/>
</dbReference>
<evidence type="ECO:0000256" key="2">
    <source>
        <dbReference type="ARBA" id="ARBA00012652"/>
    </source>
</evidence>
<feature type="region of interest" description="Disordered" evidence="4">
    <location>
        <begin position="1"/>
        <end position="22"/>
    </location>
</feature>